<dbReference type="SUPFAM" id="SSF47005">
    <property type="entry name" value="Peripheral subunit-binding domain of 2-oxo acid dehydrogenase complex"/>
    <property type="match status" value="1"/>
</dbReference>
<sequence>MSGDDRIKSFRVPDLGEGLEEVTLTCWNVVVGDEVELNQTLCSVETAKAEVEIPSPYAGRIVERGGPKGEVGDVIKVGAVLVRIDTASSLGAPTNGESAVPTLVGYGADAGIDTSRRPSRARAAPPVRKLAKELVVDLSALQPGSGASGVITRADVLAAAGSARTDVRPVRGVHAQMAEKMSLSHKEIPAATASVEVDCAELLRLRDGFRAGLPEITSFVLTLRLLVIALKNNPILNATWVDSAQGPQIHVHPGMHLGFGVATERGLLVPVVADADRKTTRELCRRTAELIAGARGGTLTPAELRGSTFTVSNFGALGVDDGVPVINHPEAAILGMGTIKPRPVVVGDEVVVRPTMRLTCAFDHRVADGAQVAQFLSELTDLIESPETALLDL</sequence>
<dbReference type="InterPro" id="IPR023213">
    <property type="entry name" value="CAT-like_dom_sf"/>
</dbReference>
<dbReference type="PROSITE" id="PS50968">
    <property type="entry name" value="BIOTINYL_LIPOYL"/>
    <property type="match status" value="1"/>
</dbReference>
<comment type="cofactor">
    <cofactor evidence="1 6">
        <name>(R)-lipoate</name>
        <dbReference type="ChEBI" id="CHEBI:83088"/>
    </cofactor>
</comment>
<dbReference type="KEGG" id="mspg:F6B93_15735"/>
<dbReference type="SUPFAM" id="SSF51230">
    <property type="entry name" value="Single hybrid motif"/>
    <property type="match status" value="1"/>
</dbReference>
<dbReference type="Gene3D" id="4.10.320.10">
    <property type="entry name" value="E3-binding domain"/>
    <property type="match status" value="1"/>
</dbReference>
<dbReference type="Pfam" id="PF00364">
    <property type="entry name" value="Biotin_lipoyl"/>
    <property type="match status" value="1"/>
</dbReference>
<dbReference type="Gene3D" id="2.40.50.100">
    <property type="match status" value="1"/>
</dbReference>
<dbReference type="InterPro" id="IPR036625">
    <property type="entry name" value="E3-bd_dom_sf"/>
</dbReference>
<reference evidence="9" key="1">
    <citation type="submission" date="2019-12" db="EMBL/GenBank/DDBJ databases">
        <title>Mycobacterium spongiae sp. nov.</title>
        <authorList>
            <person name="Stinear T."/>
        </authorList>
    </citation>
    <scope>NUCLEOTIDE SEQUENCE</scope>
    <source>
        <strain evidence="9">FSD4b-SM</strain>
    </source>
</reference>
<dbReference type="SUPFAM" id="SSF52777">
    <property type="entry name" value="CoA-dependent acyltransferases"/>
    <property type="match status" value="1"/>
</dbReference>
<protein>
    <recommendedName>
        <fullName evidence="6">Dihydrolipoamide acetyltransferase component of pyruvate dehydrogenase complex</fullName>
        <ecNumber evidence="6">2.3.1.-</ecNumber>
    </recommendedName>
</protein>
<accession>A0A975PXM3</accession>
<organism evidence="9 10">
    <name type="scientific">Mycobacterium spongiae</name>
    <dbReference type="NCBI Taxonomy" id="886343"/>
    <lineage>
        <taxon>Bacteria</taxon>
        <taxon>Bacillati</taxon>
        <taxon>Actinomycetota</taxon>
        <taxon>Actinomycetes</taxon>
        <taxon>Mycobacteriales</taxon>
        <taxon>Mycobacteriaceae</taxon>
        <taxon>Mycobacterium</taxon>
    </lineage>
</organism>
<dbReference type="Pfam" id="PF02817">
    <property type="entry name" value="E3_binding"/>
    <property type="match status" value="1"/>
</dbReference>
<keyword evidence="3 6" id="KW-0808">Transferase</keyword>
<dbReference type="AlphaFoldDB" id="A0A975PXM3"/>
<feature type="domain" description="Lipoyl-binding" evidence="7">
    <location>
        <begin position="7"/>
        <end position="85"/>
    </location>
</feature>
<evidence type="ECO:0000256" key="5">
    <source>
        <dbReference type="ARBA" id="ARBA00023315"/>
    </source>
</evidence>
<evidence type="ECO:0000256" key="1">
    <source>
        <dbReference type="ARBA" id="ARBA00001938"/>
    </source>
</evidence>
<evidence type="ECO:0000256" key="3">
    <source>
        <dbReference type="ARBA" id="ARBA00022679"/>
    </source>
</evidence>
<dbReference type="InterPro" id="IPR050743">
    <property type="entry name" value="2-oxoacid_DH_E2_comp"/>
</dbReference>
<dbReference type="Pfam" id="PF00198">
    <property type="entry name" value="2-oxoacid_dh"/>
    <property type="match status" value="1"/>
</dbReference>
<dbReference type="FunFam" id="3.30.559.10:FF:000007">
    <property type="entry name" value="Dihydrolipoamide acetyltransferase component of pyruvate dehydrogenase complex"/>
    <property type="match status" value="1"/>
</dbReference>
<dbReference type="InterPro" id="IPR001078">
    <property type="entry name" value="2-oxoacid_DH_actylTfrase"/>
</dbReference>
<dbReference type="InterPro" id="IPR000089">
    <property type="entry name" value="Biotin_lipoyl"/>
</dbReference>
<dbReference type="GO" id="GO:0031405">
    <property type="term" value="F:lipoic acid binding"/>
    <property type="evidence" value="ECO:0007669"/>
    <property type="project" value="TreeGrafter"/>
</dbReference>
<dbReference type="PANTHER" id="PTHR43178">
    <property type="entry name" value="DIHYDROLIPOAMIDE ACETYLTRANSFERASE COMPONENT OF PYRUVATE DEHYDROGENASE COMPLEX"/>
    <property type="match status" value="1"/>
</dbReference>
<evidence type="ECO:0000313" key="10">
    <source>
        <dbReference type="Proteomes" id="UP000682202"/>
    </source>
</evidence>
<dbReference type="CDD" id="cd06849">
    <property type="entry name" value="lipoyl_domain"/>
    <property type="match status" value="1"/>
</dbReference>
<evidence type="ECO:0000256" key="6">
    <source>
        <dbReference type="RuleBase" id="RU003423"/>
    </source>
</evidence>
<dbReference type="PANTHER" id="PTHR43178:SF5">
    <property type="entry name" value="LIPOAMIDE ACYLTRANSFERASE COMPONENT OF BRANCHED-CHAIN ALPHA-KETO ACID DEHYDROGENASE COMPLEX, MITOCHONDRIAL"/>
    <property type="match status" value="1"/>
</dbReference>
<evidence type="ECO:0000256" key="2">
    <source>
        <dbReference type="ARBA" id="ARBA00007317"/>
    </source>
</evidence>
<name>A0A975PXM3_9MYCO</name>
<dbReference type="GO" id="GO:0005737">
    <property type="term" value="C:cytoplasm"/>
    <property type="evidence" value="ECO:0007669"/>
    <property type="project" value="TreeGrafter"/>
</dbReference>
<comment type="similarity">
    <text evidence="2 6">Belongs to the 2-oxoacid dehydrogenase family.</text>
</comment>
<evidence type="ECO:0000259" key="8">
    <source>
        <dbReference type="PROSITE" id="PS51826"/>
    </source>
</evidence>
<dbReference type="InterPro" id="IPR011053">
    <property type="entry name" value="Single_hybrid_motif"/>
</dbReference>
<dbReference type="Gene3D" id="3.30.559.10">
    <property type="entry name" value="Chloramphenicol acetyltransferase-like domain"/>
    <property type="match status" value="1"/>
</dbReference>
<evidence type="ECO:0000256" key="4">
    <source>
        <dbReference type="ARBA" id="ARBA00022823"/>
    </source>
</evidence>
<dbReference type="GO" id="GO:0016407">
    <property type="term" value="F:acetyltransferase activity"/>
    <property type="evidence" value="ECO:0007669"/>
    <property type="project" value="TreeGrafter"/>
</dbReference>
<dbReference type="InterPro" id="IPR004167">
    <property type="entry name" value="PSBD"/>
</dbReference>
<evidence type="ECO:0000259" key="7">
    <source>
        <dbReference type="PROSITE" id="PS50968"/>
    </source>
</evidence>
<dbReference type="EMBL" id="CP046600">
    <property type="protein sequence ID" value="QUR68335.1"/>
    <property type="molecule type" value="Genomic_DNA"/>
</dbReference>
<proteinExistence type="inferred from homology"/>
<keyword evidence="4 6" id="KW-0450">Lipoyl</keyword>
<dbReference type="PROSITE" id="PS51826">
    <property type="entry name" value="PSBD"/>
    <property type="match status" value="1"/>
</dbReference>
<dbReference type="RefSeq" id="WP_211695906.1">
    <property type="nucleotide sequence ID" value="NZ_CP046600.1"/>
</dbReference>
<keyword evidence="10" id="KW-1185">Reference proteome</keyword>
<dbReference type="Proteomes" id="UP000682202">
    <property type="component" value="Chromosome"/>
</dbReference>
<feature type="domain" description="Peripheral subunit-binding (PSBD)" evidence="8">
    <location>
        <begin position="122"/>
        <end position="160"/>
    </location>
</feature>
<gene>
    <name evidence="9" type="ORF">F6B93_15735</name>
</gene>
<evidence type="ECO:0000313" key="9">
    <source>
        <dbReference type="EMBL" id="QUR68335.1"/>
    </source>
</evidence>
<dbReference type="EC" id="2.3.1.-" evidence="6"/>
<keyword evidence="5 6" id="KW-0012">Acyltransferase</keyword>